<keyword evidence="3" id="KW-0444">Lipid biosynthesis</keyword>
<evidence type="ECO:0000256" key="7">
    <source>
        <dbReference type="ARBA" id="ARBA00022777"/>
    </source>
</evidence>
<evidence type="ECO:0000256" key="9">
    <source>
        <dbReference type="ARBA" id="ARBA00023098"/>
    </source>
</evidence>
<protein>
    <recommendedName>
        <fullName evidence="2">tetraacyldisaccharide 4'-kinase</fullName>
        <ecNumber evidence="2">2.7.1.130</ecNumber>
    </recommendedName>
</protein>
<accession>A0AAD9IMM6</accession>
<evidence type="ECO:0000256" key="5">
    <source>
        <dbReference type="ARBA" id="ARBA00022679"/>
    </source>
</evidence>
<keyword evidence="11" id="KW-1185">Reference proteome</keyword>
<evidence type="ECO:0000256" key="4">
    <source>
        <dbReference type="ARBA" id="ARBA00022556"/>
    </source>
</evidence>
<keyword evidence="4" id="KW-0441">Lipid A biosynthesis</keyword>
<dbReference type="Proteomes" id="UP001255856">
    <property type="component" value="Unassembled WGS sequence"/>
</dbReference>
<dbReference type="AlphaFoldDB" id="A0AAD9IMM6"/>
<name>A0AAD9IMM6_PROWI</name>
<keyword evidence="8" id="KW-0067">ATP-binding</keyword>
<reference evidence="10" key="1">
    <citation type="submission" date="2021-01" db="EMBL/GenBank/DDBJ databases">
        <authorList>
            <person name="Eckstrom K.M.E."/>
        </authorList>
    </citation>
    <scope>NUCLEOTIDE SEQUENCE</scope>
    <source>
        <strain evidence="10">UVCC 0001</strain>
    </source>
</reference>
<dbReference type="EC" id="2.7.1.130" evidence="2"/>
<evidence type="ECO:0000256" key="3">
    <source>
        <dbReference type="ARBA" id="ARBA00022516"/>
    </source>
</evidence>
<dbReference type="InterPro" id="IPR003758">
    <property type="entry name" value="LpxK"/>
</dbReference>
<keyword evidence="6" id="KW-0547">Nucleotide-binding</keyword>
<sequence length="433" mass="46992">MRIPLRLRNYLHQTVHQIQKLSDSEIKSLPPLARYVVAPSLSVLAGVTDGANSFRAWLSRQGLLSPAPLPVPVIGIGSLTAVGTGKTPFVEFLARHYGRTHATRSLVLQAGAGIADETKFLADVLSDQPVSVAGVNSAPEAREVVDEHPTAGLVLLDDGLQQLHLLRDMEIVCVNCLSPFGNGHTRPRGALREPARLALRRADAVVLHHADLAGEESVARVHAQLSALAPRHTLFMRTRMAPLSLRSLVPAAGSLDMSESGGLGAHVGLARLHGAHVVFLVAVGMPESVAAHVRALGAAHVEPAGEFEDHHEFELEELQDAIDRVRALQARPGVRHACLLTTEKDYARQRDLFEAVFAQHAADPDVTSGPLGDGERRWGAYLLQSGLEVTQHDRRFSSTKAVFNAVLRLARDNFRRRADAEGKKKKMGRNYVL</sequence>
<comment type="pathway">
    <text evidence="1">Glycolipid biosynthesis; lipid IV(A) biosynthesis; lipid IV(A) from (3R)-3-hydroxytetradecanoyl-[acyl-carrier-protein] and UDP-N-acetyl-alpha-D-glucosamine: step 6/6.</text>
</comment>
<dbReference type="PANTHER" id="PTHR42724:SF1">
    <property type="entry name" value="TETRAACYLDISACCHARIDE 4'-KINASE, MITOCHONDRIAL-RELATED"/>
    <property type="match status" value="1"/>
</dbReference>
<evidence type="ECO:0000256" key="2">
    <source>
        <dbReference type="ARBA" id="ARBA00012071"/>
    </source>
</evidence>
<dbReference type="GO" id="GO:0016020">
    <property type="term" value="C:membrane"/>
    <property type="evidence" value="ECO:0007669"/>
    <property type="project" value="GOC"/>
</dbReference>
<keyword evidence="7" id="KW-0418">Kinase</keyword>
<dbReference type="GO" id="GO:0009245">
    <property type="term" value="P:lipid A biosynthetic process"/>
    <property type="evidence" value="ECO:0007669"/>
    <property type="project" value="UniProtKB-KW"/>
</dbReference>
<organism evidence="10 11">
    <name type="scientific">Prototheca wickerhamii</name>
    <dbReference type="NCBI Taxonomy" id="3111"/>
    <lineage>
        <taxon>Eukaryota</taxon>
        <taxon>Viridiplantae</taxon>
        <taxon>Chlorophyta</taxon>
        <taxon>core chlorophytes</taxon>
        <taxon>Trebouxiophyceae</taxon>
        <taxon>Chlorellales</taxon>
        <taxon>Chlorellaceae</taxon>
        <taxon>Prototheca</taxon>
    </lineage>
</organism>
<dbReference type="EMBL" id="JASFZW010000003">
    <property type="protein sequence ID" value="KAK2079072.1"/>
    <property type="molecule type" value="Genomic_DNA"/>
</dbReference>
<keyword evidence="9" id="KW-0443">Lipid metabolism</keyword>
<dbReference type="PANTHER" id="PTHR42724">
    <property type="entry name" value="TETRAACYLDISACCHARIDE 4'-KINASE"/>
    <property type="match status" value="1"/>
</dbReference>
<keyword evidence="5" id="KW-0808">Transferase</keyword>
<evidence type="ECO:0000313" key="10">
    <source>
        <dbReference type="EMBL" id="KAK2079072.1"/>
    </source>
</evidence>
<evidence type="ECO:0000256" key="6">
    <source>
        <dbReference type="ARBA" id="ARBA00022741"/>
    </source>
</evidence>
<evidence type="ECO:0000256" key="1">
    <source>
        <dbReference type="ARBA" id="ARBA00004870"/>
    </source>
</evidence>
<evidence type="ECO:0000256" key="8">
    <source>
        <dbReference type="ARBA" id="ARBA00022840"/>
    </source>
</evidence>
<dbReference type="GO" id="GO:0009029">
    <property type="term" value="F:lipid-A 4'-kinase activity"/>
    <property type="evidence" value="ECO:0007669"/>
    <property type="project" value="UniProtKB-EC"/>
</dbReference>
<dbReference type="GO" id="GO:0005524">
    <property type="term" value="F:ATP binding"/>
    <property type="evidence" value="ECO:0007669"/>
    <property type="project" value="UniProtKB-KW"/>
</dbReference>
<dbReference type="Pfam" id="PF02606">
    <property type="entry name" value="LpxK"/>
    <property type="match status" value="1"/>
</dbReference>
<evidence type="ECO:0000313" key="11">
    <source>
        <dbReference type="Proteomes" id="UP001255856"/>
    </source>
</evidence>
<proteinExistence type="predicted"/>
<comment type="caution">
    <text evidence="10">The sequence shown here is derived from an EMBL/GenBank/DDBJ whole genome shotgun (WGS) entry which is preliminary data.</text>
</comment>
<gene>
    <name evidence="10" type="ORF">QBZ16_002762</name>
</gene>